<dbReference type="EMBL" id="QGLM01000005">
    <property type="protein sequence ID" value="PXY96571.1"/>
    <property type="molecule type" value="Genomic_DNA"/>
</dbReference>
<organism evidence="6 7">
    <name type="scientific">Frischella perrara</name>
    <dbReference type="NCBI Taxonomy" id="1267021"/>
    <lineage>
        <taxon>Bacteria</taxon>
        <taxon>Pseudomonadati</taxon>
        <taxon>Pseudomonadota</taxon>
        <taxon>Gammaproteobacteria</taxon>
        <taxon>Orbales</taxon>
        <taxon>Orbaceae</taxon>
        <taxon>Frischella</taxon>
    </lineage>
</organism>
<evidence type="ECO:0000259" key="5">
    <source>
        <dbReference type="Pfam" id="PF08241"/>
    </source>
</evidence>
<dbReference type="GO" id="GO:0032259">
    <property type="term" value="P:methylation"/>
    <property type="evidence" value="ECO:0007669"/>
    <property type="project" value="UniProtKB-KW"/>
</dbReference>
<dbReference type="PANTHER" id="PTHR43464">
    <property type="entry name" value="METHYLTRANSFERASE"/>
    <property type="match status" value="1"/>
</dbReference>
<evidence type="ECO:0000256" key="1">
    <source>
        <dbReference type="ARBA" id="ARBA00022603"/>
    </source>
</evidence>
<evidence type="ECO:0000256" key="3">
    <source>
        <dbReference type="ARBA" id="ARBA00022691"/>
    </source>
</evidence>
<keyword evidence="3 4" id="KW-0949">S-adenosyl-L-methionine</keyword>
<comment type="caution">
    <text evidence="6">The sequence shown here is derived from an EMBL/GenBank/DDBJ whole genome shotgun (WGS) entry which is preliminary data.</text>
</comment>
<dbReference type="InterPro" id="IPR029063">
    <property type="entry name" value="SAM-dependent_MTases_sf"/>
</dbReference>
<comment type="caution">
    <text evidence="4">Lacks conserved residue(s) required for the propagation of feature annotation.</text>
</comment>
<dbReference type="Gene3D" id="3.40.50.150">
    <property type="entry name" value="Vaccinia Virus protein VP39"/>
    <property type="match status" value="1"/>
</dbReference>
<dbReference type="SUPFAM" id="SSF53335">
    <property type="entry name" value="S-adenosyl-L-methionine-dependent methyltransferases"/>
    <property type="match status" value="1"/>
</dbReference>
<sequence length="257" mass="29480">MEMTTVKDRNFDDITHKFAKNIYGTTKGKIREAVVWQDIQSILSRYPDKQKLTILDAGGGQGQIACKLAKLGHDVTLCDISAQMLAIAKSHAESENVSLHYINRAIQDLSEDSVQCYDIVLCHAVLEWVEDGKGLLIALKKLIKPNGYLSLMFYNLHGLLFRTVTLGNFGYVQTGLNKRKKKTLSPDYPRNPDEVYQWLMALDLDILQKTGVRVFHDYMLDKAKQQNRFEELLALEKQFCRQEPYLQLARYIHILAQ</sequence>
<evidence type="ECO:0000313" key="6">
    <source>
        <dbReference type="EMBL" id="PXY96571.1"/>
    </source>
</evidence>
<feature type="binding site" evidence="4">
    <location>
        <position position="31"/>
    </location>
    <ligand>
        <name>S-adenosyl-L-methionine</name>
        <dbReference type="ChEBI" id="CHEBI:59789"/>
    </ligand>
</feature>
<feature type="binding site" evidence="4">
    <location>
        <begin position="58"/>
        <end position="59"/>
    </location>
    <ligand>
        <name>S-adenosyl-L-methionine</name>
        <dbReference type="ChEBI" id="CHEBI:59789"/>
    </ligand>
</feature>
<dbReference type="GO" id="GO:0097697">
    <property type="term" value="F:tRNA (5-carboxymethoxyuridine(34)-5-O)-methyltransferase activity"/>
    <property type="evidence" value="ECO:0007669"/>
    <property type="project" value="UniProtKB-UniRule"/>
</dbReference>
<name>A0A318MZQ8_FRIPE</name>
<accession>A0A318MZQ8</accession>
<dbReference type="InterPro" id="IPR013216">
    <property type="entry name" value="Methyltransf_11"/>
</dbReference>
<dbReference type="NCBIfam" id="NF008264">
    <property type="entry name" value="PRK11036.1"/>
    <property type="match status" value="1"/>
</dbReference>
<evidence type="ECO:0000256" key="4">
    <source>
        <dbReference type="HAMAP-Rule" id="MF_02057"/>
    </source>
</evidence>
<keyword evidence="4" id="KW-0819">tRNA processing</keyword>
<dbReference type="HAMAP" id="MF_02057">
    <property type="entry name" value="tRNA_methyltr_CmoM"/>
    <property type="match status" value="1"/>
</dbReference>
<protein>
    <recommendedName>
        <fullName evidence="4">tRNA 5-carboxymethoxyuridine methyltransferase</fullName>
        <ecNumber evidence="4">2.1.1.-</ecNumber>
    </recommendedName>
    <alternativeName>
        <fullName evidence="4">cmo5U methyltransferase</fullName>
    </alternativeName>
</protein>
<evidence type="ECO:0000256" key="2">
    <source>
        <dbReference type="ARBA" id="ARBA00022679"/>
    </source>
</evidence>
<proteinExistence type="inferred from homology"/>
<gene>
    <name evidence="4" type="primary">cmoM</name>
    <name evidence="6" type="ORF">DKK76_01905</name>
</gene>
<keyword evidence="2 4" id="KW-0808">Transferase</keyword>
<dbReference type="EC" id="2.1.1.-" evidence="4"/>
<dbReference type="GO" id="GO:0006400">
    <property type="term" value="P:tRNA modification"/>
    <property type="evidence" value="ECO:0007669"/>
    <property type="project" value="UniProtKB-UniRule"/>
</dbReference>
<reference evidence="6 7" key="1">
    <citation type="submission" date="2018-05" db="EMBL/GenBank/DDBJ databases">
        <title>Reference genomes for bee gut microbiota database.</title>
        <authorList>
            <person name="Ellegaard K.M."/>
        </authorList>
    </citation>
    <scope>NUCLEOTIDE SEQUENCE [LARGE SCALE GENOMIC DNA]</scope>
    <source>
        <strain evidence="6 7">ESL0167</strain>
    </source>
</reference>
<dbReference type="Proteomes" id="UP000247838">
    <property type="component" value="Unassembled WGS sequence"/>
</dbReference>
<keyword evidence="1 4" id="KW-0489">Methyltransferase</keyword>
<feature type="domain" description="Methyltransferase type 11" evidence="5">
    <location>
        <begin position="55"/>
        <end position="150"/>
    </location>
</feature>
<dbReference type="Pfam" id="PF08241">
    <property type="entry name" value="Methyltransf_11"/>
    <property type="match status" value="1"/>
</dbReference>
<dbReference type="InterPro" id="IPR033664">
    <property type="entry name" value="Cmo5U_methylTrfase"/>
</dbReference>
<dbReference type="PANTHER" id="PTHR43464:SF19">
    <property type="entry name" value="UBIQUINONE BIOSYNTHESIS O-METHYLTRANSFERASE, MITOCHONDRIAL"/>
    <property type="match status" value="1"/>
</dbReference>
<comment type="catalytic activity">
    <reaction evidence="4">
        <text>5-carboxymethoxyuridine(34) in tRNA + S-adenosyl-L-methionine = 5-methoxycarbonylmethoxyuridine(34) in tRNA + S-adenosyl-L-homocysteine</text>
        <dbReference type="Rhea" id="RHEA:54080"/>
        <dbReference type="Rhea" id="RHEA-COMP:13383"/>
        <dbReference type="Rhea" id="RHEA-COMP:13781"/>
        <dbReference type="ChEBI" id="CHEBI:57856"/>
        <dbReference type="ChEBI" id="CHEBI:59789"/>
        <dbReference type="ChEBI" id="CHEBI:136879"/>
        <dbReference type="ChEBI" id="CHEBI:138053"/>
    </reaction>
</comment>
<dbReference type="GO" id="GO:0008757">
    <property type="term" value="F:S-adenosylmethionine-dependent methyltransferase activity"/>
    <property type="evidence" value="ECO:0007669"/>
    <property type="project" value="InterPro"/>
</dbReference>
<feature type="binding site" evidence="4">
    <location>
        <position position="123"/>
    </location>
    <ligand>
        <name>S-adenosyl-L-methionine</name>
        <dbReference type="ChEBI" id="CHEBI:59789"/>
    </ligand>
</feature>
<dbReference type="AlphaFoldDB" id="A0A318MZQ8"/>
<feature type="binding site" evidence="4">
    <location>
        <position position="79"/>
    </location>
    <ligand>
        <name>S-adenosyl-L-methionine</name>
        <dbReference type="ChEBI" id="CHEBI:59789"/>
    </ligand>
</feature>
<dbReference type="CDD" id="cd02440">
    <property type="entry name" value="AdoMet_MTases"/>
    <property type="match status" value="1"/>
</dbReference>
<evidence type="ECO:0000313" key="7">
    <source>
        <dbReference type="Proteomes" id="UP000247838"/>
    </source>
</evidence>
<comment type="function">
    <text evidence="4">Catalyzes the methylation of 5-carboxymethoxyuridine (cmo5U) to form 5-methoxycarbonylmethoxyuridine (mcmo5U) at position 34 in tRNAs.</text>
</comment>
<comment type="similarity">
    <text evidence="4">Belongs to the class I-like SAM-binding methyltransferase superfamily. CmoM family.</text>
</comment>